<feature type="repeat" description="FG-GAP" evidence="12">
    <location>
        <begin position="306"/>
        <end position="366"/>
    </location>
</feature>
<feature type="domain" description="Integrin alpha second immunoglobulin-like" evidence="15">
    <location>
        <begin position="633"/>
        <end position="788"/>
    </location>
</feature>
<keyword evidence="4 13" id="KW-0732">Signal</keyword>
<dbReference type="Pfam" id="PF20806">
    <property type="entry name" value="Integrin_A_Ig_3"/>
    <property type="match status" value="1"/>
</dbReference>
<reference evidence="17 18" key="1">
    <citation type="journal article" date="2014" name="Nat. Commun.">
        <title>The rainbow trout genome provides novel insights into evolution after whole-genome duplication in vertebrates.</title>
        <authorList>
            <person name="Berthelot C."/>
            <person name="Brunet F."/>
            <person name="Chalopin D."/>
            <person name="Juanchich A."/>
            <person name="Bernard M."/>
            <person name="Noel B."/>
            <person name="Bento P."/>
            <person name="Da Silva C."/>
            <person name="Labadie K."/>
            <person name="Alberti A."/>
            <person name="Aury J.M."/>
            <person name="Louis A."/>
            <person name="Dehais P."/>
            <person name="Bardou P."/>
            <person name="Montfort J."/>
            <person name="Klopp C."/>
            <person name="Cabau C."/>
            <person name="Gaspin C."/>
            <person name="Thorgaard G.H."/>
            <person name="Boussaha M."/>
            <person name="Quillet E."/>
            <person name="Guyomard R."/>
            <person name="Galiana D."/>
            <person name="Bobe J."/>
            <person name="Volff J.N."/>
            <person name="Genet C."/>
            <person name="Wincker P."/>
            <person name="Jaillon O."/>
            <person name="Roest Crollius H."/>
            <person name="Guiguen Y."/>
        </authorList>
    </citation>
    <scope>NUCLEOTIDE SEQUENCE [LARGE SCALE GENOMIC DNA]</scope>
</reference>
<keyword evidence="5" id="KW-0677">Repeat</keyword>
<dbReference type="Pfam" id="PF01839">
    <property type="entry name" value="FG-GAP"/>
    <property type="match status" value="2"/>
</dbReference>
<feature type="repeat" description="FG-GAP" evidence="12">
    <location>
        <begin position="367"/>
        <end position="425"/>
    </location>
</feature>
<evidence type="ECO:0000256" key="11">
    <source>
        <dbReference type="ARBA" id="ARBA00023180"/>
    </source>
</evidence>
<dbReference type="Gene3D" id="2.60.40.1530">
    <property type="entry name" value="ntegrin, alpha v. Chain A, domain 4"/>
    <property type="match status" value="1"/>
</dbReference>
<keyword evidence="6 13" id="KW-0130">Cell adhesion</keyword>
<evidence type="ECO:0000259" key="15">
    <source>
        <dbReference type="Pfam" id="PF20805"/>
    </source>
</evidence>
<dbReference type="Pfam" id="PF08441">
    <property type="entry name" value="Integrin_A_Ig_1"/>
    <property type="match status" value="1"/>
</dbReference>
<feature type="domain" description="Integrin alpha first immunoglubulin-like" evidence="14">
    <location>
        <begin position="473"/>
        <end position="631"/>
    </location>
</feature>
<keyword evidence="8 13" id="KW-0401">Integrin</keyword>
<gene>
    <name evidence="17" type="ORF">GSONMT00052782001</name>
</gene>
<feature type="chain" id="PRO_5001422619" evidence="13">
    <location>
        <begin position="26"/>
        <end position="1114"/>
    </location>
</feature>
<dbReference type="Gene3D" id="2.60.40.1460">
    <property type="entry name" value="Integrin domains. Chain A, domain 2"/>
    <property type="match status" value="1"/>
</dbReference>
<organism evidence="17 18">
    <name type="scientific">Oncorhynchus mykiss</name>
    <name type="common">Rainbow trout</name>
    <name type="synonym">Salmo gairdneri</name>
    <dbReference type="NCBI Taxonomy" id="8022"/>
    <lineage>
        <taxon>Eukaryota</taxon>
        <taxon>Metazoa</taxon>
        <taxon>Chordata</taxon>
        <taxon>Craniata</taxon>
        <taxon>Vertebrata</taxon>
        <taxon>Euteleostomi</taxon>
        <taxon>Actinopterygii</taxon>
        <taxon>Neopterygii</taxon>
        <taxon>Teleostei</taxon>
        <taxon>Protacanthopterygii</taxon>
        <taxon>Salmoniformes</taxon>
        <taxon>Salmonidae</taxon>
        <taxon>Salmoninae</taxon>
        <taxon>Oncorhynchus</taxon>
    </lineage>
</organism>
<evidence type="ECO:0000256" key="10">
    <source>
        <dbReference type="ARBA" id="ARBA00023170"/>
    </source>
</evidence>
<dbReference type="PRINTS" id="PR01185">
    <property type="entry name" value="INTEGRINA"/>
</dbReference>
<protein>
    <submittedName>
        <fullName evidence="17">Uncharacterized protein</fullName>
    </submittedName>
</protein>
<dbReference type="GO" id="GO:0050900">
    <property type="term" value="P:leukocyte migration"/>
    <property type="evidence" value="ECO:0007669"/>
    <property type="project" value="TreeGrafter"/>
</dbReference>
<dbReference type="Gene3D" id="2.130.10.130">
    <property type="entry name" value="Integrin alpha, N-terminal"/>
    <property type="match status" value="1"/>
</dbReference>
<dbReference type="Proteomes" id="UP000193380">
    <property type="component" value="Chromosome 28"/>
</dbReference>
<dbReference type="Gene3D" id="1.20.5.930">
    <property type="entry name" value="Bicelle-embedded integrin alpha(iib) transmembrane segment"/>
    <property type="match status" value="1"/>
</dbReference>
<dbReference type="InterPro" id="IPR048285">
    <property type="entry name" value="Integrin_alpha_Ig-like_2"/>
</dbReference>
<comment type="similarity">
    <text evidence="2 13">Belongs to the integrin alpha chain family.</text>
</comment>
<keyword evidence="11" id="KW-0325">Glycoprotein</keyword>
<feature type="domain" description="Integrin alpha third immunoglobulin-like" evidence="16">
    <location>
        <begin position="794"/>
        <end position="1003"/>
    </location>
</feature>
<name>A0A060XYJ2_ONCMY</name>
<dbReference type="SUPFAM" id="SSF69179">
    <property type="entry name" value="Integrin domains"/>
    <property type="match status" value="3"/>
</dbReference>
<feature type="repeat" description="FG-GAP" evidence="12">
    <location>
        <begin position="246"/>
        <end position="304"/>
    </location>
</feature>
<dbReference type="GO" id="GO:0005178">
    <property type="term" value="F:integrin binding"/>
    <property type="evidence" value="ECO:0007669"/>
    <property type="project" value="TreeGrafter"/>
</dbReference>
<dbReference type="SUPFAM" id="SSF69318">
    <property type="entry name" value="Integrin alpha N-terminal domain"/>
    <property type="match status" value="1"/>
</dbReference>
<evidence type="ECO:0000256" key="8">
    <source>
        <dbReference type="ARBA" id="ARBA00023037"/>
    </source>
</evidence>
<dbReference type="EMBL" id="FR905888">
    <property type="protein sequence ID" value="CDQ82015.1"/>
    <property type="molecule type" value="Genomic_DNA"/>
</dbReference>
<dbReference type="Pfam" id="PF20805">
    <property type="entry name" value="Integrin_A_Ig_2"/>
    <property type="match status" value="1"/>
</dbReference>
<dbReference type="AlphaFoldDB" id="A0A060XYJ2"/>
<evidence type="ECO:0000256" key="13">
    <source>
        <dbReference type="RuleBase" id="RU003762"/>
    </source>
</evidence>
<dbReference type="GO" id="GO:0009897">
    <property type="term" value="C:external side of plasma membrane"/>
    <property type="evidence" value="ECO:0007669"/>
    <property type="project" value="TreeGrafter"/>
</dbReference>
<keyword evidence="3 13" id="KW-0812">Transmembrane</keyword>
<evidence type="ECO:0000256" key="7">
    <source>
        <dbReference type="ARBA" id="ARBA00022989"/>
    </source>
</evidence>
<dbReference type="GO" id="GO:0098609">
    <property type="term" value="P:cell-cell adhesion"/>
    <property type="evidence" value="ECO:0007669"/>
    <property type="project" value="TreeGrafter"/>
</dbReference>
<evidence type="ECO:0000259" key="16">
    <source>
        <dbReference type="Pfam" id="PF20806"/>
    </source>
</evidence>
<sequence length="1114" mass="122832">MGLRFIQCISYLSLLLHLEWTHVSAFNLDTENVIEKKGEPGSLFGFSLAMHWQLNPLDKRMLLVGAPRAKALRGQKAKITGGLYNCDTASTSSSCSRVQFDNDEDVNTESKENQWMGVTVNSQGPGGKIVTCAHRYQRRLFVNTAQESRDITGRCYVLSQDLTIGTESDEDGGNWRFCEGRARGHERFGSCQQGLSATFTRDYHYLVFGAPGAYNWKGVVRVEQKNNTLLEMGFYDDGPYEVGDENRLDPDLVPVPANSYLGFSLDSGKAITKKGQLTVVAGAPRANHSGAVVLLKKETEASTMLSPEHILEGEGLASSFGYDLAVVDLTGDGWEDIVVGAPQFFEKDGEVGGAIYVYVNKGGDWSKVTPTRIDGPRDSMFGLAVENLGDLNLDGYQDIAVGAPYYDSGSGKVFIYHGSAQGINIKPAQVLSGVPSETKLFGYSLAGNMDLDRNSYPDLAVGSLSDSVFVYRTRPVISIQKVVKTTPKEIDLTKKNCGNSICLEVEACFSYTANPKSYSPRLTVAYSFEAEAERRKQGLPPRVTFSTRSSDVNDYQSTGVLILSGQGKKECVTARLTLQENIKDKLRGIPVDVTVEIKNSKRKRRALPELPPILDSNEPITARAEVSFLKEGCGSDNVCQSNVQLQHRFCYREPNKDVFHPLPVEDGVPVVSLSDQKDIALEITVTNQNGDDAHEAALVASFPPSLSYSASRSAPNADKQVICVTNTNGSQADCELGNPFKRGSEATFYIILSTAGISLNTTELEIDLKLETTSDQQNVARVKAKAKVVIELLLSLTGVAKPSQVYFTGEVKGESAMHSEGDIGSPIEYEFRVINLGKPLKTYGSAALIVNWPKETVEGKWLLYLMKIDSRGLEQITCSPEREINSLAVKEEPSSTRRRRAVVETDKSQEGTIARLTDKRKYTTLSCEDGAKCVEIRCPLQGLDSNGVILLRSRLWNSTFLEEYSKLNYLDVIVKASLRVDGAAKNMVLKNAETQVRVTVFPERRVAQYGGLPWWIILVAILLGLLLLGLLVFLLWKCGFFGKKKEDDGTECYRAPLTGCCRKTLLCGFFRRSKYDDSVPSYSAVRIQKEEKDQLGSLEKKAWITSWSENESYS</sequence>
<dbReference type="SMART" id="SM00191">
    <property type="entry name" value="Int_alpha"/>
    <property type="match status" value="5"/>
</dbReference>
<evidence type="ECO:0000313" key="17">
    <source>
        <dbReference type="EMBL" id="CDQ82015.1"/>
    </source>
</evidence>
<feature type="transmembrane region" description="Helical" evidence="13">
    <location>
        <begin position="1012"/>
        <end position="1036"/>
    </location>
</feature>
<dbReference type="STRING" id="8022.A0A060XYJ2"/>
<feature type="repeat" description="FG-GAP" evidence="12">
    <location>
        <begin position="429"/>
        <end position="488"/>
    </location>
</feature>
<feature type="signal peptide" evidence="13">
    <location>
        <begin position="1"/>
        <end position="25"/>
    </location>
</feature>
<evidence type="ECO:0000256" key="5">
    <source>
        <dbReference type="ARBA" id="ARBA00022737"/>
    </source>
</evidence>
<dbReference type="FunFam" id="2.130.10.130:FF:000002">
    <property type="entry name" value="integrin alpha-6 isoform X2"/>
    <property type="match status" value="1"/>
</dbReference>
<dbReference type="InterPro" id="IPR013649">
    <property type="entry name" value="Integrin_alpha_Ig-like_1"/>
</dbReference>
<keyword evidence="10 13" id="KW-0675">Receptor</keyword>
<feature type="repeat" description="FG-GAP" evidence="12">
    <location>
        <begin position="179"/>
        <end position="232"/>
    </location>
</feature>
<proteinExistence type="inferred from homology"/>
<evidence type="ECO:0000256" key="6">
    <source>
        <dbReference type="ARBA" id="ARBA00022889"/>
    </source>
</evidence>
<dbReference type="InterPro" id="IPR032695">
    <property type="entry name" value="Integrin_dom_sf"/>
</dbReference>
<evidence type="ECO:0000259" key="14">
    <source>
        <dbReference type="Pfam" id="PF08441"/>
    </source>
</evidence>
<dbReference type="GO" id="GO:0007160">
    <property type="term" value="P:cell-matrix adhesion"/>
    <property type="evidence" value="ECO:0007669"/>
    <property type="project" value="TreeGrafter"/>
</dbReference>
<dbReference type="InterPro" id="IPR013517">
    <property type="entry name" value="FG-GAP"/>
</dbReference>
<dbReference type="GO" id="GO:0033627">
    <property type="term" value="P:cell adhesion mediated by integrin"/>
    <property type="evidence" value="ECO:0007669"/>
    <property type="project" value="TreeGrafter"/>
</dbReference>
<dbReference type="Gene3D" id="2.60.40.1510">
    <property type="entry name" value="ntegrin, alpha v. Chain A, domain 3"/>
    <property type="match status" value="1"/>
</dbReference>
<dbReference type="FunFam" id="2.60.40.1530:FF:000001">
    <property type="entry name" value="Integrin subunit alpha 7"/>
    <property type="match status" value="1"/>
</dbReference>
<evidence type="ECO:0000256" key="3">
    <source>
        <dbReference type="ARBA" id="ARBA00022692"/>
    </source>
</evidence>
<dbReference type="PANTHER" id="PTHR23220:SF9">
    <property type="entry name" value="INTEGRIN ALPHA-6"/>
    <property type="match status" value="1"/>
</dbReference>
<dbReference type="InterPro" id="IPR013519">
    <property type="entry name" value="Int_alpha_beta-p"/>
</dbReference>
<dbReference type="PROSITE" id="PS51470">
    <property type="entry name" value="FG_GAP"/>
    <property type="match status" value="5"/>
</dbReference>
<evidence type="ECO:0000256" key="1">
    <source>
        <dbReference type="ARBA" id="ARBA00004479"/>
    </source>
</evidence>
<keyword evidence="7 13" id="KW-1133">Transmembrane helix</keyword>
<dbReference type="PaxDb" id="8022-A0A060XYJ2"/>
<comment type="subcellular location">
    <subcellularLocation>
        <location evidence="1 13">Membrane</location>
        <topology evidence="1 13">Single-pass type I membrane protein</topology>
    </subcellularLocation>
</comment>
<accession>A0A060XYJ2</accession>
<evidence type="ECO:0000313" key="18">
    <source>
        <dbReference type="Proteomes" id="UP000193380"/>
    </source>
</evidence>
<dbReference type="InterPro" id="IPR048286">
    <property type="entry name" value="Integrin_alpha_Ig-like_3"/>
</dbReference>
<dbReference type="InterPro" id="IPR000413">
    <property type="entry name" value="Integrin_alpha"/>
</dbReference>
<evidence type="ECO:0000256" key="9">
    <source>
        <dbReference type="ARBA" id="ARBA00023136"/>
    </source>
</evidence>
<evidence type="ECO:0000256" key="2">
    <source>
        <dbReference type="ARBA" id="ARBA00008054"/>
    </source>
</evidence>
<dbReference type="InterPro" id="IPR028994">
    <property type="entry name" value="Integrin_alpha_N"/>
</dbReference>
<dbReference type="PANTHER" id="PTHR23220">
    <property type="entry name" value="INTEGRIN ALPHA"/>
    <property type="match status" value="1"/>
</dbReference>
<dbReference type="GO" id="GO:0007229">
    <property type="term" value="P:integrin-mediated signaling pathway"/>
    <property type="evidence" value="ECO:0007669"/>
    <property type="project" value="UniProtKB-KW"/>
</dbReference>
<evidence type="ECO:0000256" key="12">
    <source>
        <dbReference type="PROSITE-ProRule" id="PRU00803"/>
    </source>
</evidence>
<keyword evidence="9 13" id="KW-0472">Membrane</keyword>
<evidence type="ECO:0000256" key="4">
    <source>
        <dbReference type="ARBA" id="ARBA00022729"/>
    </source>
</evidence>
<dbReference type="GO" id="GO:0008305">
    <property type="term" value="C:integrin complex"/>
    <property type="evidence" value="ECO:0007669"/>
    <property type="project" value="InterPro"/>
</dbReference>